<feature type="region of interest" description="Disordered" evidence="1">
    <location>
        <begin position="237"/>
        <end position="270"/>
    </location>
</feature>
<proteinExistence type="predicted"/>
<name>A0A061HBE5_BLUGR</name>
<reference evidence="5" key="1">
    <citation type="journal article" date="2013" name="Nat. Genet.">
        <title>The wheat powdery mildew genome shows the unique evolution of an obligate biotroph.</title>
        <authorList>
            <person name="Wicker T."/>
            <person name="Oberhaensli S."/>
            <person name="Parlange F."/>
            <person name="Buchmann J.P."/>
            <person name="Shatalina M."/>
            <person name="Roffler S."/>
            <person name="Ben-David R."/>
            <person name="Dolezel J."/>
            <person name="Simkova H."/>
            <person name="Schulze-Lefert P."/>
            <person name="Spanu P.D."/>
            <person name="Bruggmann R."/>
            <person name="Amselem J."/>
            <person name="Quesneville H."/>
            <person name="Ver Loren van Themaat E."/>
            <person name="Paape T."/>
            <person name="Shimizu K.K."/>
            <person name="Keller B."/>
        </authorList>
    </citation>
    <scope>NUCLEOTIDE SEQUENCE [LARGE SCALE GENOMIC DNA]</scope>
    <source>
        <strain evidence="5">96224</strain>
    </source>
</reference>
<dbReference type="PANTHER" id="PTHR10845:SF267">
    <property type="entry name" value="REGULATOR OF G PROTEIN SIGNALING DOMAIN PROTEIN (AFU_ORTHOLOGUE AFUA_6G06860)"/>
    <property type="match status" value="1"/>
</dbReference>
<evidence type="ECO:0000259" key="2">
    <source>
        <dbReference type="PROSITE" id="PS50132"/>
    </source>
</evidence>
<dbReference type="InterPro" id="IPR036305">
    <property type="entry name" value="RGS_sf"/>
</dbReference>
<dbReference type="Pfam" id="PF00615">
    <property type="entry name" value="RGS"/>
    <property type="match status" value="1"/>
</dbReference>
<reference evidence="3" key="2">
    <citation type="submission" date="2013-01" db="EMBL/GenBank/DDBJ databases">
        <title>The wheat powdery mildew genome reveals unique evolution of an obligate biotroph.</title>
        <authorList>
            <person name="Oberhaensli S."/>
            <person name="Wicker T."/>
            <person name="Keller B."/>
        </authorList>
    </citation>
    <scope>NUCLEOTIDE SEQUENCE</scope>
    <source>
        <strain evidence="3">96224</strain>
    </source>
</reference>
<dbReference type="PROSITE" id="PS50132">
    <property type="entry name" value="RGS"/>
    <property type="match status" value="1"/>
</dbReference>
<feature type="compositionally biased region" description="Basic residues" evidence="1">
    <location>
        <begin position="327"/>
        <end position="344"/>
    </location>
</feature>
<dbReference type="Proteomes" id="UP000053110">
    <property type="component" value="Unassembled WGS sequence"/>
</dbReference>
<evidence type="ECO:0000313" key="3">
    <source>
        <dbReference type="EMBL" id="EPQ61990.1"/>
    </source>
</evidence>
<protein>
    <submittedName>
        <fullName evidence="4">Bgt-3902</fullName>
    </submittedName>
</protein>
<feature type="compositionally biased region" description="Polar residues" evidence="1">
    <location>
        <begin position="239"/>
        <end position="264"/>
    </location>
</feature>
<accession>A0A061HBE5</accession>
<dbReference type="HOGENOM" id="CLU_037891_0_1_1"/>
<evidence type="ECO:0000256" key="1">
    <source>
        <dbReference type="SAM" id="MobiDB-lite"/>
    </source>
</evidence>
<dbReference type="CDD" id="cd07440">
    <property type="entry name" value="RGS"/>
    <property type="match status" value="1"/>
</dbReference>
<feature type="region of interest" description="Disordered" evidence="1">
    <location>
        <begin position="300"/>
        <end position="349"/>
    </location>
</feature>
<reference evidence="4" key="3">
    <citation type="submission" date="2018-07" db="EMBL/GenBank/DDBJ databases">
        <authorList>
            <person name="Quirk P.G."/>
            <person name="Krulwich T.A."/>
        </authorList>
    </citation>
    <scope>NUCLEOTIDE SEQUENCE</scope>
    <source>
        <strain evidence="4">96224</strain>
    </source>
</reference>
<dbReference type="PANTHER" id="PTHR10845">
    <property type="entry name" value="REGULATOR OF G PROTEIN SIGNALING"/>
    <property type="match status" value="1"/>
</dbReference>
<dbReference type="EMBL" id="KE375203">
    <property type="protein sequence ID" value="EPQ61990.1"/>
    <property type="molecule type" value="Genomic_DNA"/>
</dbReference>
<dbReference type="InterPro" id="IPR044926">
    <property type="entry name" value="RGS_subdomain_2"/>
</dbReference>
<dbReference type="Gene3D" id="1.10.167.10">
    <property type="entry name" value="Regulator of G-protein Signalling 4, domain 2"/>
    <property type="match status" value="1"/>
</dbReference>
<organism evidence="4">
    <name type="scientific">Blumeria graminis f. sp. tritici 96224</name>
    <dbReference type="NCBI Taxonomy" id="1268274"/>
    <lineage>
        <taxon>Eukaryota</taxon>
        <taxon>Fungi</taxon>
        <taxon>Dikarya</taxon>
        <taxon>Ascomycota</taxon>
        <taxon>Pezizomycotina</taxon>
        <taxon>Leotiomycetes</taxon>
        <taxon>Erysiphales</taxon>
        <taxon>Erysiphaceae</taxon>
        <taxon>Blumeria</taxon>
    </lineage>
</organism>
<dbReference type="InterPro" id="IPR016137">
    <property type="entry name" value="RGS"/>
</dbReference>
<evidence type="ECO:0000313" key="4">
    <source>
        <dbReference type="EMBL" id="SUZ13398.1"/>
    </source>
</evidence>
<dbReference type="AlphaFoldDB" id="A0A061HBE5"/>
<dbReference type="EMBL" id="UIGY01000232">
    <property type="protein sequence ID" value="SUZ13398.1"/>
    <property type="molecule type" value="Genomic_DNA"/>
</dbReference>
<dbReference type="OrthoDB" id="10266999at2759"/>
<dbReference type="SUPFAM" id="SSF48097">
    <property type="entry name" value="Regulator of G-protein signaling, RGS"/>
    <property type="match status" value="1"/>
</dbReference>
<gene>
    <name evidence="3" type="ORF">BGT96224_3902</name>
    <name evidence="4" type="ORF">BGT96224V2_LOCUS6564</name>
</gene>
<evidence type="ECO:0000313" key="5">
    <source>
        <dbReference type="Proteomes" id="UP000053110"/>
    </source>
</evidence>
<sequence>MKYLLAPRMHTFKLSKAVRHHFSSQSTPSPTSTPIISTRIKGDTNTGLAMAGNEASLRPRTLQIQTGFHCPPRPSLQDVLSNIAPSPWTLSAFMAYLSQNHCLETLEFTMDAARYEKQYHKMQAQTSHLSVYPSSSHDIAHTRKLWQRLLDAYIKPNAPREVNLPGEVRDHLVSLSNNITSPDPKELVVAVRIIYELMEESVLVPFLNTVTPISTIDPHLDPWTSCESAVDMSGDSLPFKSQISSPMRTNSDSLSPWSANSRSPLNAAGRTSGRRSAFFWTSSASSSTEHLTDDETLTIPELVTPPHTPPTSHSSPVEKNSTNGSTSHHHLRHHSRHHSRHSYHHSLGEGSCSWKKMGAKLCWKKPRLVSPSNSTSVLLPEHWDDTS</sequence>
<dbReference type="SMART" id="SM00315">
    <property type="entry name" value="RGS"/>
    <property type="match status" value="1"/>
</dbReference>
<feature type="domain" description="RGS" evidence="2">
    <location>
        <begin position="79"/>
        <end position="209"/>
    </location>
</feature>